<dbReference type="Proteomes" id="UP000035740">
    <property type="component" value="Chromosome 9"/>
</dbReference>
<reference evidence="1 2" key="1">
    <citation type="journal article" date="2014" name="Nature">
        <title>The genome of the recently domesticated crop plant sugar beet (Beta vulgaris).</title>
        <authorList>
            <person name="Dohm J.C."/>
            <person name="Minoche A.E."/>
            <person name="Holtgrawe D."/>
            <person name="Capella-Gutierrez S."/>
            <person name="Zakrzewski F."/>
            <person name="Tafer H."/>
            <person name="Rupp O."/>
            <person name="Sorensen T.R."/>
            <person name="Stracke R."/>
            <person name="Reinhardt R."/>
            <person name="Goesmann A."/>
            <person name="Kraft T."/>
            <person name="Schulz B."/>
            <person name="Stadler P.F."/>
            <person name="Schmidt T."/>
            <person name="Gabaldon T."/>
            <person name="Lehrach H."/>
            <person name="Weisshaar B."/>
            <person name="Himmelbauer H."/>
        </authorList>
    </citation>
    <scope>NUCLEOTIDE SEQUENCE [LARGE SCALE GENOMIC DNA]</scope>
    <source>
        <tissue evidence="1">Taproot</tissue>
    </source>
</reference>
<protein>
    <submittedName>
        <fullName evidence="1">Uncharacterized protein</fullName>
    </submittedName>
</protein>
<accession>A0A0J8BPP1</accession>
<evidence type="ECO:0000313" key="1">
    <source>
        <dbReference type="EMBL" id="KMT01953.1"/>
    </source>
</evidence>
<sequence>MNGLRVSLRVFFHLSLLSSHTSLLSSLRRLSLLSSHTSLLSSLRRLSLLSSHTSLLSSLRRLSLSLLLSSSLSPSPRRHHQPSLSFAAVGNCLK</sequence>
<proteinExistence type="predicted"/>
<organism evidence="1 2">
    <name type="scientific">Beta vulgaris subsp. vulgaris</name>
    <name type="common">Beet</name>
    <dbReference type="NCBI Taxonomy" id="3555"/>
    <lineage>
        <taxon>Eukaryota</taxon>
        <taxon>Viridiplantae</taxon>
        <taxon>Streptophyta</taxon>
        <taxon>Embryophyta</taxon>
        <taxon>Tracheophyta</taxon>
        <taxon>Spermatophyta</taxon>
        <taxon>Magnoliopsida</taxon>
        <taxon>eudicotyledons</taxon>
        <taxon>Gunneridae</taxon>
        <taxon>Pentapetalae</taxon>
        <taxon>Caryophyllales</taxon>
        <taxon>Chenopodiaceae</taxon>
        <taxon>Betoideae</taxon>
        <taxon>Beta</taxon>
    </lineage>
</organism>
<dbReference type="Gramene" id="KMT01953">
    <property type="protein sequence ID" value="KMT01953"/>
    <property type="gene ID" value="BVRB_9g209010"/>
</dbReference>
<dbReference type="AlphaFoldDB" id="A0A0J8BPP1"/>
<evidence type="ECO:0000313" key="2">
    <source>
        <dbReference type="Proteomes" id="UP000035740"/>
    </source>
</evidence>
<name>A0A0J8BPP1_BETVV</name>
<keyword evidence="2" id="KW-1185">Reference proteome</keyword>
<gene>
    <name evidence="1" type="ORF">BVRB_9g209010</name>
</gene>
<dbReference type="EMBL" id="KQ090190">
    <property type="protein sequence ID" value="KMT01953.1"/>
    <property type="molecule type" value="Genomic_DNA"/>
</dbReference>